<dbReference type="GO" id="GO:0008168">
    <property type="term" value="F:methyltransferase activity"/>
    <property type="evidence" value="ECO:0007669"/>
    <property type="project" value="UniProtKB-KW"/>
</dbReference>
<proteinExistence type="predicted"/>
<evidence type="ECO:0000313" key="4">
    <source>
        <dbReference type="Proteomes" id="UP000199627"/>
    </source>
</evidence>
<evidence type="ECO:0000256" key="1">
    <source>
        <dbReference type="ARBA" id="ARBA00022679"/>
    </source>
</evidence>
<keyword evidence="4" id="KW-1185">Reference proteome</keyword>
<dbReference type="EMBL" id="FNKL01000002">
    <property type="protein sequence ID" value="SDQ50189.1"/>
    <property type="molecule type" value="Genomic_DNA"/>
</dbReference>
<dbReference type="OrthoDB" id="3896938at2"/>
<protein>
    <submittedName>
        <fullName evidence="3">Methyltransferase domain-containing protein</fullName>
    </submittedName>
</protein>
<dbReference type="AlphaFoldDB" id="A0A1H1BDZ9"/>
<dbReference type="InterPro" id="IPR041698">
    <property type="entry name" value="Methyltransf_25"/>
</dbReference>
<evidence type="ECO:0000259" key="2">
    <source>
        <dbReference type="Pfam" id="PF13649"/>
    </source>
</evidence>
<dbReference type="STRING" id="311333.SAMN05421664_1832"/>
<gene>
    <name evidence="3" type="ORF">SAMN05421664_1832</name>
</gene>
<dbReference type="Pfam" id="PF13649">
    <property type="entry name" value="Methyltransf_25"/>
    <property type="match status" value="1"/>
</dbReference>
<dbReference type="InterPro" id="IPR029063">
    <property type="entry name" value="SAM-dependent_MTases_sf"/>
</dbReference>
<dbReference type="GO" id="GO:0032259">
    <property type="term" value="P:methylation"/>
    <property type="evidence" value="ECO:0007669"/>
    <property type="project" value="UniProtKB-KW"/>
</dbReference>
<accession>A0A1H1BDZ9</accession>
<evidence type="ECO:0000313" key="3">
    <source>
        <dbReference type="EMBL" id="SDQ50189.1"/>
    </source>
</evidence>
<dbReference type="PANTHER" id="PTHR43861">
    <property type="entry name" value="TRANS-ACONITATE 2-METHYLTRANSFERASE-RELATED"/>
    <property type="match status" value="1"/>
</dbReference>
<reference evidence="4" key="1">
    <citation type="submission" date="2016-10" db="EMBL/GenBank/DDBJ databases">
        <authorList>
            <person name="Varghese N."/>
            <person name="Submissions S."/>
        </authorList>
    </citation>
    <scope>NUCLEOTIDE SEQUENCE [LARGE SCALE GENOMIC DNA]</scope>
    <source>
        <strain evidence="4">DSM 17072</strain>
    </source>
</reference>
<organism evidence="3 4">
    <name type="scientific">Chryseobacterium soldanellicola</name>
    <dbReference type="NCBI Taxonomy" id="311333"/>
    <lineage>
        <taxon>Bacteria</taxon>
        <taxon>Pseudomonadati</taxon>
        <taxon>Bacteroidota</taxon>
        <taxon>Flavobacteriia</taxon>
        <taxon>Flavobacteriales</taxon>
        <taxon>Weeksellaceae</taxon>
        <taxon>Chryseobacterium group</taxon>
        <taxon>Chryseobacterium</taxon>
    </lineage>
</organism>
<name>A0A1H1BDZ9_9FLAO</name>
<sequence>MLKNYISNLLRKLGVIHFIDDLRFYKQKIQNKKQNDLFKQKHTTVKLPPDYLIYEAFQLRYDSYYYGGKLTAEWILDYCSKYKTLENLKILDWGCGPARVIRHIPDLIDLSNEVYGTDYNALSIEWCQKNLANIEFSVNDINPPLQYKNEQFDIIYGISIFTHLSEELHYQWIDELYRVLNIGGILLLSMQGDNFRVKLTDHERESFDNGSLVVRGNVKDGHRVFSAFHPTAFMKKIFKNFTILEHVVRKPEGMSTIPQDLWIIQK</sequence>
<dbReference type="RefSeq" id="WP_089755414.1">
    <property type="nucleotide sequence ID" value="NZ_FNKL01000002.1"/>
</dbReference>
<feature type="domain" description="Methyltransferase" evidence="2">
    <location>
        <begin position="90"/>
        <end position="184"/>
    </location>
</feature>
<dbReference type="Proteomes" id="UP000199627">
    <property type="component" value="Unassembled WGS sequence"/>
</dbReference>
<dbReference type="SUPFAM" id="SSF53335">
    <property type="entry name" value="S-adenosyl-L-methionine-dependent methyltransferases"/>
    <property type="match status" value="1"/>
</dbReference>
<keyword evidence="1 3" id="KW-0808">Transferase</keyword>
<keyword evidence="3" id="KW-0489">Methyltransferase</keyword>
<dbReference type="CDD" id="cd02440">
    <property type="entry name" value="AdoMet_MTases"/>
    <property type="match status" value="1"/>
</dbReference>
<dbReference type="Gene3D" id="3.40.50.150">
    <property type="entry name" value="Vaccinia Virus protein VP39"/>
    <property type="match status" value="1"/>
</dbReference>